<dbReference type="Proteomes" id="UP000526233">
    <property type="component" value="Unassembled WGS sequence"/>
</dbReference>
<dbReference type="InterPro" id="IPR039422">
    <property type="entry name" value="MarR/SlyA-like"/>
</dbReference>
<dbReference type="PANTHER" id="PTHR33164">
    <property type="entry name" value="TRANSCRIPTIONAL REGULATOR, MARR FAMILY"/>
    <property type="match status" value="1"/>
</dbReference>
<keyword evidence="4" id="KW-1185">Reference proteome</keyword>
<dbReference type="SUPFAM" id="SSF46785">
    <property type="entry name" value="Winged helix' DNA-binding domain"/>
    <property type="match status" value="1"/>
</dbReference>
<organism evidence="3 4">
    <name type="scientific">Brucella pseudogrignonensis</name>
    <dbReference type="NCBI Taxonomy" id="419475"/>
    <lineage>
        <taxon>Bacteria</taxon>
        <taxon>Pseudomonadati</taxon>
        <taxon>Pseudomonadota</taxon>
        <taxon>Alphaproteobacteria</taxon>
        <taxon>Hyphomicrobiales</taxon>
        <taxon>Brucellaceae</taxon>
        <taxon>Brucella/Ochrobactrum group</taxon>
        <taxon>Brucella</taxon>
    </lineage>
</organism>
<name>A0A256GSR8_9HYPH</name>
<sequence length="133" mass="14723">MSNPCFCILLRQAARKSSSVYDKALAPLGINVAQFSLLRKIARAQSISLTELARLADLDRSTMGRNAKVLQRMDLIEQTSGEDHRETHIALTSTGRDLVERGGPLWDQAQDEIEAKLGSEGVEQLLTLLRAFD</sequence>
<evidence type="ECO:0000313" key="5">
    <source>
        <dbReference type="Proteomes" id="UP000526233"/>
    </source>
</evidence>
<gene>
    <name evidence="3" type="ORF">CEV34_0608</name>
    <name evidence="2" type="ORF">EHE22_19525</name>
</gene>
<dbReference type="InterPro" id="IPR036388">
    <property type="entry name" value="WH-like_DNA-bd_sf"/>
</dbReference>
<evidence type="ECO:0000313" key="3">
    <source>
        <dbReference type="EMBL" id="OYR30245.1"/>
    </source>
</evidence>
<dbReference type="InterPro" id="IPR000835">
    <property type="entry name" value="HTH_MarR-typ"/>
</dbReference>
<dbReference type="Proteomes" id="UP000216188">
    <property type="component" value="Unassembled WGS sequence"/>
</dbReference>
<dbReference type="RefSeq" id="WP_007876080.1">
    <property type="nucleotide sequence ID" value="NZ_CAXURC020000001.1"/>
</dbReference>
<evidence type="ECO:0000259" key="1">
    <source>
        <dbReference type="PROSITE" id="PS50995"/>
    </source>
</evidence>
<comment type="caution">
    <text evidence="3">The sequence shown here is derived from an EMBL/GenBank/DDBJ whole genome shotgun (WGS) entry which is preliminary data.</text>
</comment>
<dbReference type="InterPro" id="IPR036390">
    <property type="entry name" value="WH_DNA-bd_sf"/>
</dbReference>
<dbReference type="STRING" id="419475.A8A54_07415"/>
<evidence type="ECO:0000313" key="4">
    <source>
        <dbReference type="Proteomes" id="UP000216188"/>
    </source>
</evidence>
<dbReference type="PRINTS" id="PR00598">
    <property type="entry name" value="HTHMARR"/>
</dbReference>
<dbReference type="PANTHER" id="PTHR33164:SF105">
    <property type="entry name" value="TRANSCRIPTIONAL REPRESSOR PROTEIN-RELATED"/>
    <property type="match status" value="1"/>
</dbReference>
<accession>A0A256GSR8</accession>
<evidence type="ECO:0000313" key="2">
    <source>
        <dbReference type="EMBL" id="NNV22605.1"/>
    </source>
</evidence>
<reference evidence="3 4" key="1">
    <citation type="submission" date="2017-07" db="EMBL/GenBank/DDBJ databases">
        <title>Phylogenetic study on the rhizospheric bacterium Ochrobactrum sp. A44.</title>
        <authorList>
            <person name="Krzyzanowska D.M."/>
            <person name="Ossowicki A."/>
            <person name="Rajewska M."/>
            <person name="Maciag T."/>
            <person name="Kaczynski Z."/>
            <person name="Czerwicka M."/>
            <person name="Jafra S."/>
        </authorList>
    </citation>
    <scope>NUCLEOTIDE SEQUENCE [LARGE SCALE GENOMIC DNA]</scope>
    <source>
        <strain evidence="3 4">CCUG 30717</strain>
    </source>
</reference>
<dbReference type="SMART" id="SM00347">
    <property type="entry name" value="HTH_MARR"/>
    <property type="match status" value="1"/>
</dbReference>
<dbReference type="EMBL" id="NNRM01000006">
    <property type="protein sequence ID" value="OYR30245.1"/>
    <property type="molecule type" value="Genomic_DNA"/>
</dbReference>
<feature type="domain" description="HTH marR-type" evidence="1">
    <location>
        <begin position="3"/>
        <end position="133"/>
    </location>
</feature>
<dbReference type="GO" id="GO:0006950">
    <property type="term" value="P:response to stress"/>
    <property type="evidence" value="ECO:0007669"/>
    <property type="project" value="TreeGrafter"/>
</dbReference>
<dbReference type="Gene3D" id="1.10.10.10">
    <property type="entry name" value="Winged helix-like DNA-binding domain superfamily/Winged helix DNA-binding domain"/>
    <property type="match status" value="1"/>
</dbReference>
<reference evidence="2 5" key="2">
    <citation type="submission" date="2018-11" db="EMBL/GenBank/DDBJ databases">
        <title>Genome sequencing and analysis.</title>
        <authorList>
            <person name="Huang Y.-T."/>
        </authorList>
    </citation>
    <scope>NUCLEOTIDE SEQUENCE [LARGE SCALE GENOMIC DNA]</scope>
    <source>
        <strain evidence="2 5">SHIN</strain>
    </source>
</reference>
<dbReference type="AlphaFoldDB" id="A0A256GSR8"/>
<dbReference type="GO" id="GO:0003700">
    <property type="term" value="F:DNA-binding transcription factor activity"/>
    <property type="evidence" value="ECO:0007669"/>
    <property type="project" value="InterPro"/>
</dbReference>
<dbReference type="EMBL" id="PKQI01000003">
    <property type="protein sequence ID" value="NNV22605.1"/>
    <property type="molecule type" value="Genomic_DNA"/>
</dbReference>
<dbReference type="PROSITE" id="PS50995">
    <property type="entry name" value="HTH_MARR_2"/>
    <property type="match status" value="1"/>
</dbReference>
<proteinExistence type="predicted"/>
<dbReference type="Pfam" id="PF12802">
    <property type="entry name" value="MarR_2"/>
    <property type="match status" value="1"/>
</dbReference>
<protein>
    <submittedName>
        <fullName evidence="3">Helix-turn-helix domain protein</fullName>
    </submittedName>
    <submittedName>
        <fullName evidence="2">MarR family transcriptional regulator</fullName>
    </submittedName>
</protein>